<dbReference type="InterPro" id="IPR041872">
    <property type="entry name" value="Anticodon_Met"/>
</dbReference>
<keyword evidence="3 6" id="KW-0067">ATP-binding</keyword>
<dbReference type="CDD" id="cd00814">
    <property type="entry name" value="MetRS_core"/>
    <property type="match status" value="1"/>
</dbReference>
<comment type="similarity">
    <text evidence="6">Belongs to the class-I aminoacyl-tRNA synthetase family. MetG type 2B subfamily.</text>
</comment>
<evidence type="ECO:0000256" key="4">
    <source>
        <dbReference type="ARBA" id="ARBA00022917"/>
    </source>
</evidence>
<evidence type="ECO:0000259" key="7">
    <source>
        <dbReference type="Pfam" id="PF09334"/>
    </source>
</evidence>
<comment type="function">
    <text evidence="6">Is required not only for elongation of protein synthesis but also for the initiation of all mRNA translation through initiator tRNA(fMet) aminoacylation.</text>
</comment>
<gene>
    <name evidence="6 9" type="primary">metG</name>
    <name evidence="9" type="ORF">KQ875_01840</name>
</gene>
<dbReference type="Pfam" id="PF09334">
    <property type="entry name" value="tRNA-synt_1g"/>
    <property type="match status" value="1"/>
</dbReference>
<comment type="subunit">
    <text evidence="6">Monomer.</text>
</comment>
<dbReference type="Proteomes" id="UP000718793">
    <property type="component" value="Unassembled WGS sequence"/>
</dbReference>
<sequence>MAKKTFYISTPIYYPNGKLHIGHFYTTTIANTLYNFKKLNNYDCYLVTGIDEHGQKIQKAANSQNIEPQKFVDLATEQFKDLWKKADLHYDFFSRTTSSNHVVTIQKIFDKMIEKGFIYLGEYSGLYSISDEEYLTKTQAIEKDNKYYHPTSGHELVEISEETYFFNMQKFNKWIKEFYDNNDNFISSPKVKNELLNNFINKGLEDLSITRISFDWGIQVAFESKFKHVIYVWLDALFNYLTALNYLQEDDSLYQKFWVNGTERVHVVGKEITRFHCIYWPIFLKSLDINLPTKILSHGWIITNEGKMSKSKGNVIDPYKLIKTYGAEQTKYFFMSQLSIHNDGIYDELAFKNCLNADLANNFGNLVNRTSAMINQSLDNGTFYDQNNLEEVDLEVYKDIDKQFQNYKNYFDNFEIDKALKEAINLSKSLNLYIDKTTPWKLKDNLPRLNVVLNTLLNGIYATTVMLSAVLPNNMQKIAEFLNINELNFELINIKTKFDKKLIDVKEILFTRIK</sequence>
<keyword evidence="4 6" id="KW-0648">Protein biosynthesis</keyword>
<feature type="short sequence motif" description="'KMSKS' region" evidence="6">
    <location>
        <begin position="307"/>
        <end position="311"/>
    </location>
</feature>
<dbReference type="HAMAP" id="MF_01228">
    <property type="entry name" value="Met_tRNA_synth_type2"/>
    <property type="match status" value="1"/>
</dbReference>
<dbReference type="EC" id="6.1.1.10" evidence="6"/>
<dbReference type="GO" id="GO:0004825">
    <property type="term" value="F:methionine-tRNA ligase activity"/>
    <property type="evidence" value="ECO:0007669"/>
    <property type="project" value="UniProtKB-EC"/>
</dbReference>
<evidence type="ECO:0000313" key="9">
    <source>
        <dbReference type="EMBL" id="MBU4692335.1"/>
    </source>
</evidence>
<evidence type="ECO:0000313" key="10">
    <source>
        <dbReference type="Proteomes" id="UP000718793"/>
    </source>
</evidence>
<evidence type="ECO:0000256" key="5">
    <source>
        <dbReference type="ARBA" id="ARBA00023146"/>
    </source>
</evidence>
<name>A0ABS6DR64_9MOLU</name>
<dbReference type="CDD" id="cd07957">
    <property type="entry name" value="Anticodon_Ia_Met"/>
    <property type="match status" value="1"/>
</dbReference>
<dbReference type="Pfam" id="PF19303">
    <property type="entry name" value="Anticodon_3"/>
    <property type="match status" value="1"/>
</dbReference>
<accession>A0ABS6DR64</accession>
<dbReference type="InterPro" id="IPR001412">
    <property type="entry name" value="aa-tRNA-synth_I_CS"/>
</dbReference>
<keyword evidence="1 6" id="KW-0436">Ligase</keyword>
<dbReference type="InterPro" id="IPR014758">
    <property type="entry name" value="Met-tRNA_synth"/>
</dbReference>
<dbReference type="InterPro" id="IPR023457">
    <property type="entry name" value="Met-tRNA_synth_2"/>
</dbReference>
<keyword evidence="5 6" id="KW-0030">Aminoacyl-tRNA synthetase</keyword>
<comment type="catalytic activity">
    <reaction evidence="6">
        <text>tRNA(Met) + L-methionine + ATP = L-methionyl-tRNA(Met) + AMP + diphosphate</text>
        <dbReference type="Rhea" id="RHEA:13481"/>
        <dbReference type="Rhea" id="RHEA-COMP:9667"/>
        <dbReference type="Rhea" id="RHEA-COMP:9698"/>
        <dbReference type="ChEBI" id="CHEBI:30616"/>
        <dbReference type="ChEBI" id="CHEBI:33019"/>
        <dbReference type="ChEBI" id="CHEBI:57844"/>
        <dbReference type="ChEBI" id="CHEBI:78442"/>
        <dbReference type="ChEBI" id="CHEBI:78530"/>
        <dbReference type="ChEBI" id="CHEBI:456215"/>
        <dbReference type="EC" id="6.1.1.10"/>
    </reaction>
</comment>
<evidence type="ECO:0000256" key="6">
    <source>
        <dbReference type="HAMAP-Rule" id="MF_01228"/>
    </source>
</evidence>
<feature type="short sequence motif" description="'HIGH' region" evidence="6">
    <location>
        <begin position="13"/>
        <end position="23"/>
    </location>
</feature>
<evidence type="ECO:0000259" key="8">
    <source>
        <dbReference type="Pfam" id="PF19303"/>
    </source>
</evidence>
<feature type="domain" description="Methionyl/Leucyl tRNA synthetase" evidence="7">
    <location>
        <begin position="7"/>
        <end position="370"/>
    </location>
</feature>
<protein>
    <recommendedName>
        <fullName evidence="6">Methionine--tRNA ligase</fullName>
        <ecNumber evidence="6">6.1.1.10</ecNumber>
    </recommendedName>
    <alternativeName>
        <fullName evidence="6">Methionyl-tRNA synthetase</fullName>
        <shortName evidence="6">MetRS</shortName>
    </alternativeName>
</protein>
<dbReference type="InterPro" id="IPR015413">
    <property type="entry name" value="Methionyl/Leucyl_tRNA_Synth"/>
</dbReference>
<dbReference type="PROSITE" id="PS00178">
    <property type="entry name" value="AA_TRNA_LIGASE_I"/>
    <property type="match status" value="1"/>
</dbReference>
<feature type="domain" description="Methionyl-tRNA synthetase anticodon-binding" evidence="8">
    <location>
        <begin position="391"/>
        <end position="491"/>
    </location>
</feature>
<evidence type="ECO:0000256" key="1">
    <source>
        <dbReference type="ARBA" id="ARBA00022598"/>
    </source>
</evidence>
<evidence type="ECO:0000256" key="2">
    <source>
        <dbReference type="ARBA" id="ARBA00022741"/>
    </source>
</evidence>
<comment type="caution">
    <text evidence="9">The sequence shown here is derived from an EMBL/GenBank/DDBJ whole genome shotgun (WGS) entry which is preliminary data.</text>
</comment>
<proteinExistence type="inferred from homology"/>
<keyword evidence="10" id="KW-1185">Reference proteome</keyword>
<comment type="subcellular location">
    <subcellularLocation>
        <location evidence="6">Cytoplasm</location>
    </subcellularLocation>
</comment>
<dbReference type="PANTHER" id="PTHR43326:SF1">
    <property type="entry name" value="METHIONINE--TRNA LIGASE, MITOCHONDRIAL"/>
    <property type="match status" value="1"/>
</dbReference>
<dbReference type="InterPro" id="IPR033911">
    <property type="entry name" value="MetRS_core"/>
</dbReference>
<organism evidence="9 10">
    <name type="scientific">Mycoplasma zalophi</name>
    <dbReference type="NCBI Taxonomy" id="191287"/>
    <lineage>
        <taxon>Bacteria</taxon>
        <taxon>Bacillati</taxon>
        <taxon>Mycoplasmatota</taxon>
        <taxon>Mollicutes</taxon>
        <taxon>Mycoplasmataceae</taxon>
        <taxon>Mycoplasma</taxon>
    </lineage>
</organism>
<evidence type="ECO:0000256" key="3">
    <source>
        <dbReference type="ARBA" id="ARBA00022840"/>
    </source>
</evidence>
<comment type="caution">
    <text evidence="6">Lacks conserved residue(s) required for the propagation of feature annotation.</text>
</comment>
<keyword evidence="6" id="KW-0963">Cytoplasm</keyword>
<dbReference type="PANTHER" id="PTHR43326">
    <property type="entry name" value="METHIONYL-TRNA SYNTHETASE"/>
    <property type="match status" value="1"/>
</dbReference>
<keyword evidence="2 6" id="KW-0547">Nucleotide-binding</keyword>
<reference evidence="9" key="1">
    <citation type="submission" date="2021-06" db="EMBL/GenBank/DDBJ databases">
        <title>Novel Mycoplasma species detected in California sea lions (Zalophus californianus) from the USA.</title>
        <authorList>
            <person name="Volokhov D.V."/>
            <person name="Furtak V.A."/>
            <person name="Zagorodnyaya T.A."/>
        </authorList>
    </citation>
    <scope>NUCLEOTIDE SEQUENCE [LARGE SCALE GENOMIC DNA]</scope>
    <source>
        <strain evidence="9">CSL 5346</strain>
    </source>
</reference>
<dbReference type="EMBL" id="JAHMHH010000001">
    <property type="protein sequence ID" value="MBU4692335.1"/>
    <property type="molecule type" value="Genomic_DNA"/>
</dbReference>
<dbReference type="NCBIfam" id="TIGR00398">
    <property type="entry name" value="metG"/>
    <property type="match status" value="1"/>
</dbReference>
<dbReference type="RefSeq" id="WP_216488801.1">
    <property type="nucleotide sequence ID" value="NZ_JAHMHH010000001.1"/>
</dbReference>